<accession>A0A9P8GR77</accession>
<dbReference type="EMBL" id="JAHFYH010000001">
    <property type="protein sequence ID" value="KAH0238016.1"/>
    <property type="molecule type" value="Genomic_DNA"/>
</dbReference>
<sequence>MPRATIARESPTRTMSMPAWSATCAEGKSWAVMTVMGSFLRYSDMIVGSVTFLRAGDDELPRGECDDWRMHWMGWTSLGGAAGRITGRATGRTTRSMLAVIDMVLPLVLWFGRGDSEVGRMMVGKRWKVKTKRKKGKVESSGRSSQRHAFLINNWHTGIFMRGRENIQVSPLELANLALSLLVLFLPTSNALSKPIVPITVHRSNTLVNLSRLGLLHRLDGFVVELVLLGLALLALIGLFHVDLALFDLRLDLSCVSVRVLYAVTRKVLPD</sequence>
<dbReference type="Proteomes" id="UP000767238">
    <property type="component" value="Unassembled WGS sequence"/>
</dbReference>
<evidence type="ECO:0000256" key="1">
    <source>
        <dbReference type="SAM" id="Phobius"/>
    </source>
</evidence>
<organism evidence="2 3">
    <name type="scientific">Aureobasidium melanogenum</name>
    <name type="common">Aureobasidium pullulans var. melanogenum</name>
    <dbReference type="NCBI Taxonomy" id="46634"/>
    <lineage>
        <taxon>Eukaryota</taxon>
        <taxon>Fungi</taxon>
        <taxon>Dikarya</taxon>
        <taxon>Ascomycota</taxon>
        <taxon>Pezizomycotina</taxon>
        <taxon>Dothideomycetes</taxon>
        <taxon>Dothideomycetidae</taxon>
        <taxon>Dothideales</taxon>
        <taxon>Saccotheciaceae</taxon>
        <taxon>Aureobasidium</taxon>
    </lineage>
</organism>
<keyword evidence="1" id="KW-0812">Transmembrane</keyword>
<reference evidence="2" key="2">
    <citation type="submission" date="2021-08" db="EMBL/GenBank/DDBJ databases">
        <authorList>
            <person name="Gostincar C."/>
            <person name="Sun X."/>
            <person name="Song Z."/>
            <person name="Gunde-Cimerman N."/>
        </authorList>
    </citation>
    <scope>NUCLEOTIDE SEQUENCE</scope>
    <source>
        <strain evidence="2">EXF-8016</strain>
    </source>
</reference>
<keyword evidence="1" id="KW-0472">Membrane</keyword>
<name>A0A9P8GR77_AURME</name>
<gene>
    <name evidence="2" type="ORF">KCV03_g65</name>
</gene>
<evidence type="ECO:0000313" key="3">
    <source>
        <dbReference type="Proteomes" id="UP000767238"/>
    </source>
</evidence>
<protein>
    <submittedName>
        <fullName evidence="2">Uncharacterized protein</fullName>
    </submittedName>
</protein>
<keyword evidence="1" id="KW-1133">Transmembrane helix</keyword>
<feature type="transmembrane region" description="Helical" evidence="1">
    <location>
        <begin position="222"/>
        <end position="242"/>
    </location>
</feature>
<comment type="caution">
    <text evidence="2">The sequence shown here is derived from an EMBL/GenBank/DDBJ whole genome shotgun (WGS) entry which is preliminary data.</text>
</comment>
<reference evidence="2" key="1">
    <citation type="journal article" date="2021" name="J Fungi (Basel)">
        <title>Virulence traits and population genomics of the black yeast Aureobasidium melanogenum.</title>
        <authorList>
            <person name="Cernosa A."/>
            <person name="Sun X."/>
            <person name="Gostincar C."/>
            <person name="Fang C."/>
            <person name="Gunde-Cimerman N."/>
            <person name="Song Z."/>
        </authorList>
    </citation>
    <scope>NUCLEOTIDE SEQUENCE</scope>
    <source>
        <strain evidence="2">EXF-8016</strain>
    </source>
</reference>
<evidence type="ECO:0000313" key="2">
    <source>
        <dbReference type="EMBL" id="KAH0238016.1"/>
    </source>
</evidence>
<feature type="non-terminal residue" evidence="2">
    <location>
        <position position="271"/>
    </location>
</feature>
<dbReference type="AlphaFoldDB" id="A0A9P8GR77"/>
<proteinExistence type="predicted"/>